<comment type="caution">
    <text evidence="2">The sequence shown here is derived from an EMBL/GenBank/DDBJ whole genome shotgun (WGS) entry which is preliminary data.</text>
</comment>
<dbReference type="Proteomes" id="UP001280581">
    <property type="component" value="Unassembled WGS sequence"/>
</dbReference>
<evidence type="ECO:0000313" key="3">
    <source>
        <dbReference type="Proteomes" id="UP001280581"/>
    </source>
</evidence>
<organism evidence="2 3">
    <name type="scientific">Pseudopithomyces chartarum</name>
    <dbReference type="NCBI Taxonomy" id="1892770"/>
    <lineage>
        <taxon>Eukaryota</taxon>
        <taxon>Fungi</taxon>
        <taxon>Dikarya</taxon>
        <taxon>Ascomycota</taxon>
        <taxon>Pezizomycotina</taxon>
        <taxon>Dothideomycetes</taxon>
        <taxon>Pleosporomycetidae</taxon>
        <taxon>Pleosporales</taxon>
        <taxon>Massarineae</taxon>
        <taxon>Didymosphaeriaceae</taxon>
        <taxon>Pseudopithomyces</taxon>
    </lineage>
</organism>
<sequence length="128" mass="13298">MRFFITISAFAAIAFALPSADSPIAMISRFTQSDECQLPETPAACSGATQKDVIVQYGKSTTQAQKDLFLNAAKAAGATVHGAINSFGFTAFIPESVITLMAAHGATCGLKIYDNACAGVPWCGEAPC</sequence>
<feature type="signal peptide" evidence="1">
    <location>
        <begin position="1"/>
        <end position="16"/>
    </location>
</feature>
<evidence type="ECO:0000256" key="1">
    <source>
        <dbReference type="SAM" id="SignalP"/>
    </source>
</evidence>
<feature type="chain" id="PRO_5042902312" evidence="1">
    <location>
        <begin position="17"/>
        <end position="128"/>
    </location>
</feature>
<keyword evidence="1" id="KW-0732">Signal</keyword>
<keyword evidence="3" id="KW-1185">Reference proteome</keyword>
<name>A0AAN6REV7_9PLEO</name>
<reference evidence="2 3" key="1">
    <citation type="submission" date="2021-02" db="EMBL/GenBank/DDBJ databases">
        <title>Genome assembly of Pseudopithomyces chartarum.</title>
        <authorList>
            <person name="Jauregui R."/>
            <person name="Singh J."/>
            <person name="Voisey C."/>
        </authorList>
    </citation>
    <scope>NUCLEOTIDE SEQUENCE [LARGE SCALE GENOMIC DNA]</scope>
    <source>
        <strain evidence="2 3">AGR01</strain>
    </source>
</reference>
<accession>A0AAN6REV7</accession>
<evidence type="ECO:0000313" key="2">
    <source>
        <dbReference type="EMBL" id="KAK3201308.1"/>
    </source>
</evidence>
<dbReference type="EMBL" id="WVTA01000016">
    <property type="protein sequence ID" value="KAK3201308.1"/>
    <property type="molecule type" value="Genomic_DNA"/>
</dbReference>
<gene>
    <name evidence="2" type="ORF">GRF29_185g536362</name>
</gene>
<protein>
    <submittedName>
        <fullName evidence="2">Uncharacterized protein</fullName>
    </submittedName>
</protein>
<dbReference type="AlphaFoldDB" id="A0AAN6REV7"/>
<proteinExistence type="predicted"/>